<gene>
    <name evidence="1" type="ORF">B1199_16145</name>
</gene>
<evidence type="ECO:0000313" key="2">
    <source>
        <dbReference type="Proteomes" id="UP000194841"/>
    </source>
</evidence>
<dbReference type="OrthoDB" id="8410293at2"/>
<dbReference type="AlphaFoldDB" id="A0A244CN12"/>
<reference evidence="1 2" key="1">
    <citation type="submission" date="2017-02" db="EMBL/GenBank/DDBJ databases">
        <title>Pseudoalteromonas ulvae TC14 Genome.</title>
        <authorList>
            <person name="Molmeret M."/>
        </authorList>
    </citation>
    <scope>NUCLEOTIDE SEQUENCE [LARGE SCALE GENOMIC DNA]</scope>
    <source>
        <strain evidence="1">TC14</strain>
    </source>
</reference>
<comment type="caution">
    <text evidence="1">The sequence shown here is derived from an EMBL/GenBank/DDBJ whole genome shotgun (WGS) entry which is preliminary data.</text>
</comment>
<accession>A0A244CN12</accession>
<name>A0A244CN12_PSEDV</name>
<sequence length="309" mass="35541">MSIGTIKQLSSSVLSSGSLWDLKNQKELAGLKPPELLMGVRTDLLQGDVSREWCKWIIEQFIDHDFINSEVSFIKIYKEVSKSLTILLGKQIDDDDKKLIGKHLSNLVLERVEFFKEEQQRRKGITREIKEELLSIYGASPRCWLTGYKFSKEAVFNFTASKLDKVNLILPTYIDRYRPIGVKERDISIEVDHLYPFSLGGKDCIDNYRLICGWANKVKSNHVTGYSFGTKPSGKNKLYPKSYYYWVLRTIGLKRKCEVPNCKNNIYNSELTVTSSLGASKSINPVSMMVICKDHDTLNKRYLKRDTLE</sequence>
<dbReference type="EMBL" id="MWPV01000005">
    <property type="protein sequence ID" value="OUL56896.1"/>
    <property type="molecule type" value="Genomic_DNA"/>
</dbReference>
<proteinExistence type="predicted"/>
<dbReference type="Proteomes" id="UP000194841">
    <property type="component" value="Unassembled WGS sequence"/>
</dbReference>
<dbReference type="Gene3D" id="1.10.30.50">
    <property type="match status" value="1"/>
</dbReference>
<keyword evidence="2" id="KW-1185">Reference proteome</keyword>
<dbReference type="RefSeq" id="WP_086745151.1">
    <property type="nucleotide sequence ID" value="NZ_MWPV01000005.1"/>
</dbReference>
<protein>
    <submittedName>
        <fullName evidence="1">Uncharacterized protein</fullName>
    </submittedName>
</protein>
<evidence type="ECO:0000313" key="1">
    <source>
        <dbReference type="EMBL" id="OUL56896.1"/>
    </source>
</evidence>
<organism evidence="1 2">
    <name type="scientific">Pseudoalteromonas ulvae</name>
    <dbReference type="NCBI Taxonomy" id="107327"/>
    <lineage>
        <taxon>Bacteria</taxon>
        <taxon>Pseudomonadati</taxon>
        <taxon>Pseudomonadota</taxon>
        <taxon>Gammaproteobacteria</taxon>
        <taxon>Alteromonadales</taxon>
        <taxon>Pseudoalteromonadaceae</taxon>
        <taxon>Pseudoalteromonas</taxon>
    </lineage>
</organism>